<evidence type="ECO:0000313" key="2">
    <source>
        <dbReference type="Proteomes" id="UP000003729"/>
    </source>
</evidence>
<reference evidence="1 2" key="2">
    <citation type="submission" date="2008-10" db="EMBL/GenBank/DDBJ databases">
        <authorList>
            <person name="Fulton L."/>
            <person name="Clifton S."/>
            <person name="Fulton B."/>
            <person name="Xu J."/>
            <person name="Minx P."/>
            <person name="Pepin K.H."/>
            <person name="Johnson M."/>
            <person name="Bhonagiri V."/>
            <person name="Nash W.E."/>
            <person name="Mardis E.R."/>
            <person name="Wilson R.K."/>
        </authorList>
    </citation>
    <scope>NUCLEOTIDE SEQUENCE [LARGE SCALE GENOMIC DNA]</scope>
    <source>
        <strain evidence="1 2">DSM 30120</strain>
    </source>
</reference>
<dbReference type="Proteomes" id="UP000003729">
    <property type="component" value="Unassembled WGS sequence"/>
</dbReference>
<evidence type="ECO:0000313" key="1">
    <source>
        <dbReference type="EMBL" id="EEB47828.1"/>
    </source>
</evidence>
<organism evidence="1 2">
    <name type="scientific">Providencia alcalifaciens DSM 30120</name>
    <dbReference type="NCBI Taxonomy" id="520999"/>
    <lineage>
        <taxon>Bacteria</taxon>
        <taxon>Pseudomonadati</taxon>
        <taxon>Pseudomonadota</taxon>
        <taxon>Gammaproteobacteria</taxon>
        <taxon>Enterobacterales</taxon>
        <taxon>Morganellaceae</taxon>
        <taxon>Providencia</taxon>
    </lineage>
</organism>
<gene>
    <name evidence="1" type="ORF">PROVALCAL_00424</name>
</gene>
<accession>B6XAS5</accession>
<dbReference type="AlphaFoldDB" id="B6XAS5"/>
<dbReference type="EMBL" id="ABXW01000004">
    <property type="protein sequence ID" value="EEB47828.1"/>
    <property type="molecule type" value="Genomic_DNA"/>
</dbReference>
<proteinExistence type="predicted"/>
<protein>
    <submittedName>
        <fullName evidence="1">Uncharacterized protein</fullName>
    </submittedName>
</protein>
<sequence length="47" mass="5493">MVFPSLCYQVKINKLIFLVYFYNSKVPFPNPIGFKMVRATLSVALFF</sequence>
<reference evidence="1 2" key="1">
    <citation type="submission" date="2008-10" db="EMBL/GenBank/DDBJ databases">
        <title>Draft genome sequence of Providencia alcalifaciens (DSM 30120).</title>
        <authorList>
            <person name="Sudarsanam P."/>
            <person name="Ley R."/>
            <person name="Guruge J."/>
            <person name="Turnbaugh P.J."/>
            <person name="Mahowald M."/>
            <person name="Liep D."/>
            <person name="Gordon J."/>
        </authorList>
    </citation>
    <scope>NUCLEOTIDE SEQUENCE [LARGE SCALE GENOMIC DNA]</scope>
    <source>
        <strain evidence="1 2">DSM 30120</strain>
    </source>
</reference>
<name>B6XAS5_9GAMM</name>
<comment type="caution">
    <text evidence="1">The sequence shown here is derived from an EMBL/GenBank/DDBJ whole genome shotgun (WGS) entry which is preliminary data.</text>
</comment>